<dbReference type="OrthoDB" id="9801735at2"/>
<sequence length="229" mass="26364">MKVVDFIKKKSEILAQAQHQFQLKEWISPTIRDYWTEFLNKANNTQLASWVREHPLRPLANDNAEAQPKAIVLHPEAQTLLIELSNHIGQEIHVGEWLEIDQQRIDQFAEVTMDFQWIHTDPERAAAESPFKTTIAHGFLTLSLLPVLTESVNPDEPMYPTAKMAVNYGLNQVRYPYPVKVGNKLRARTRLAKIEPIKRGLELTKEITIEIEGCRRPACVAESIVRLYF</sequence>
<keyword evidence="3" id="KW-1185">Reference proteome</keyword>
<dbReference type="SUPFAM" id="SSF54637">
    <property type="entry name" value="Thioesterase/thiol ester dehydrase-isomerase"/>
    <property type="match status" value="1"/>
</dbReference>
<dbReference type="PANTHER" id="PTHR42993">
    <property type="entry name" value="MAOC-LIKE DEHYDRATASE DOMAIN-CONTAINING PROTEIN"/>
    <property type="match status" value="1"/>
</dbReference>
<dbReference type="InterPro" id="IPR029069">
    <property type="entry name" value="HotDog_dom_sf"/>
</dbReference>
<dbReference type="CDD" id="cd03450">
    <property type="entry name" value="NodN"/>
    <property type="match status" value="1"/>
</dbReference>
<evidence type="ECO:0000313" key="2">
    <source>
        <dbReference type="EMBL" id="RCU50024.1"/>
    </source>
</evidence>
<protein>
    <submittedName>
        <fullName evidence="2">MaoC family dehydratase</fullName>
    </submittedName>
</protein>
<evidence type="ECO:0000313" key="3">
    <source>
        <dbReference type="Proteomes" id="UP000252558"/>
    </source>
</evidence>
<accession>A0A368NK48</accession>
<dbReference type="PANTHER" id="PTHR42993:SF1">
    <property type="entry name" value="MAOC-LIKE DEHYDRATASE DOMAIN-CONTAINING PROTEIN"/>
    <property type="match status" value="1"/>
</dbReference>
<dbReference type="Pfam" id="PF01575">
    <property type="entry name" value="MaoC_dehydratas"/>
    <property type="match status" value="1"/>
</dbReference>
<name>A0A368NK48_9GAMM</name>
<gene>
    <name evidence="2" type="ORF">DU002_10420</name>
</gene>
<comment type="caution">
    <text evidence="2">The sequence shown here is derived from an EMBL/GenBank/DDBJ whole genome shotgun (WGS) entry which is preliminary data.</text>
</comment>
<proteinExistence type="predicted"/>
<organism evidence="2 3">
    <name type="scientific">Corallincola holothuriorum</name>
    <dbReference type="NCBI Taxonomy" id="2282215"/>
    <lineage>
        <taxon>Bacteria</taxon>
        <taxon>Pseudomonadati</taxon>
        <taxon>Pseudomonadota</taxon>
        <taxon>Gammaproteobacteria</taxon>
        <taxon>Alteromonadales</taxon>
        <taxon>Psychromonadaceae</taxon>
        <taxon>Corallincola</taxon>
    </lineage>
</organism>
<feature type="domain" description="MaoC-like" evidence="1">
    <location>
        <begin position="85"/>
        <end position="199"/>
    </location>
</feature>
<reference evidence="2 3" key="1">
    <citation type="submission" date="2018-07" db="EMBL/GenBank/DDBJ databases">
        <title>Corallincola holothuriorum sp. nov., a new facultative anaerobe isolated from sea cucumber Apostichopus japonicus.</title>
        <authorList>
            <person name="Xia H."/>
        </authorList>
    </citation>
    <scope>NUCLEOTIDE SEQUENCE [LARGE SCALE GENOMIC DNA]</scope>
    <source>
        <strain evidence="2 3">C4</strain>
    </source>
</reference>
<dbReference type="AlphaFoldDB" id="A0A368NK48"/>
<dbReference type="EMBL" id="QPID01000005">
    <property type="protein sequence ID" value="RCU50024.1"/>
    <property type="molecule type" value="Genomic_DNA"/>
</dbReference>
<evidence type="ECO:0000259" key="1">
    <source>
        <dbReference type="Pfam" id="PF01575"/>
    </source>
</evidence>
<dbReference type="Gene3D" id="3.10.129.10">
    <property type="entry name" value="Hotdog Thioesterase"/>
    <property type="match status" value="1"/>
</dbReference>
<dbReference type="Proteomes" id="UP000252558">
    <property type="component" value="Unassembled WGS sequence"/>
</dbReference>
<dbReference type="RefSeq" id="WP_114338311.1">
    <property type="nucleotide sequence ID" value="NZ_QPID01000005.1"/>
</dbReference>
<dbReference type="InterPro" id="IPR002539">
    <property type="entry name" value="MaoC-like_dom"/>
</dbReference>
<dbReference type="InterPro" id="IPR039375">
    <property type="entry name" value="NodN-like"/>
</dbReference>